<name>A0ABW0SK99_9GAMM</name>
<dbReference type="Pfam" id="PF06980">
    <property type="entry name" value="DUF1302"/>
    <property type="match status" value="1"/>
</dbReference>
<dbReference type="RefSeq" id="WP_386754017.1">
    <property type="nucleotide sequence ID" value="NZ_JBHSNM010000001.1"/>
</dbReference>
<feature type="chain" id="PRO_5047107538" evidence="1">
    <location>
        <begin position="30"/>
        <end position="604"/>
    </location>
</feature>
<accession>A0ABW0SK99</accession>
<keyword evidence="3" id="KW-1185">Reference proteome</keyword>
<feature type="signal peptide" evidence="1">
    <location>
        <begin position="1"/>
        <end position="29"/>
    </location>
</feature>
<reference evidence="3" key="1">
    <citation type="journal article" date="2019" name="Int. J. Syst. Evol. Microbiol.">
        <title>The Global Catalogue of Microorganisms (GCM) 10K type strain sequencing project: providing services to taxonomists for standard genome sequencing and annotation.</title>
        <authorList>
            <consortium name="The Broad Institute Genomics Platform"/>
            <consortium name="The Broad Institute Genome Sequencing Center for Infectious Disease"/>
            <person name="Wu L."/>
            <person name="Ma J."/>
        </authorList>
    </citation>
    <scope>NUCLEOTIDE SEQUENCE [LARGE SCALE GENOMIC DNA]</scope>
    <source>
        <strain evidence="3">KACC 11407</strain>
    </source>
</reference>
<evidence type="ECO:0000313" key="2">
    <source>
        <dbReference type="EMBL" id="MFC5569037.1"/>
    </source>
</evidence>
<dbReference type="EMBL" id="JBHSNM010000001">
    <property type="protein sequence ID" value="MFC5569037.1"/>
    <property type="molecule type" value="Genomic_DNA"/>
</dbReference>
<gene>
    <name evidence="2" type="ORF">ACFPN1_03020</name>
</gene>
<organism evidence="2 3">
    <name type="scientific">Lysobacter yangpyeongensis</name>
    <dbReference type="NCBI Taxonomy" id="346182"/>
    <lineage>
        <taxon>Bacteria</taxon>
        <taxon>Pseudomonadati</taxon>
        <taxon>Pseudomonadota</taxon>
        <taxon>Gammaproteobacteria</taxon>
        <taxon>Lysobacterales</taxon>
        <taxon>Lysobacteraceae</taxon>
        <taxon>Lysobacter</taxon>
    </lineage>
</organism>
<evidence type="ECO:0000256" key="1">
    <source>
        <dbReference type="SAM" id="SignalP"/>
    </source>
</evidence>
<dbReference type="Proteomes" id="UP001596036">
    <property type="component" value="Unassembled WGS sequence"/>
</dbReference>
<proteinExistence type="predicted"/>
<comment type="caution">
    <text evidence="2">The sequence shown here is derived from an EMBL/GenBank/DDBJ whole genome shotgun (WGS) entry which is preliminary data.</text>
</comment>
<evidence type="ECO:0000313" key="3">
    <source>
        <dbReference type="Proteomes" id="UP001596036"/>
    </source>
</evidence>
<keyword evidence="1" id="KW-0732">Signal</keyword>
<protein>
    <submittedName>
        <fullName evidence="2">DUF1302 domain-containing protein</fullName>
    </submittedName>
</protein>
<dbReference type="InterPro" id="IPR010727">
    <property type="entry name" value="DUF1302"/>
</dbReference>
<sequence length="604" mass="64567">MQGLPRLPRIHRLSLGAALALAAVSGAHAAQIDTGNPDVVVRWDNTIRYNLGVRTEGQDDAILANPNYDDGDRNFDRNSLVANRLDLLSEFDVTVRDSFGFRVSGTAWYDHAYHSLDNRNAATANTLDANGTPVAGKLSSYADRYARGASGELLDAFVFAHGDIGGVPVSVRAGRHTAYWGESLFGGGAIHGISYGQYSLDLWKALATPGIEAKELFRPRTSLTLQVQPTQQLTIGMQAFFDWEEARYPESGSYLTVNDALLRGGDSLITGPGQRLLAGEVHEPEKHGDWGLMARWSPDWLGGGTTGLYVRRTADIQPQLTVTPAVATVPAAVCSAVGLTPLAANTCYINPGAASVPQILAGQLGRYDVHFGQDIDIYGWSLSKQVGSLSLGAELSYRRNMPLQSVPVTVLPAPLVNRAAGQIAIDDLDGNAPGARGNTLHGVVNLLGLVSETALFDSASWGAELVWNRWEKVTHNPGAFKGSDAYRSNPANIDAVSKDYFGINLTFTPTWYQAMSGVDLSMPIAWSAGLSGNSAVLSGGNEQAGSFSVGIAADIQARHNVALRYVGFYGDYTHTASGAMNVPNGTNAVLSDRDHVLLTYKTTF</sequence>